<feature type="domain" description="Outer membrane protein beta-barrel" evidence="2">
    <location>
        <begin position="25"/>
        <end position="221"/>
    </location>
</feature>
<reference evidence="3 4" key="1">
    <citation type="submission" date="2020-11" db="EMBL/GenBank/DDBJ databases">
        <authorList>
            <person name="Kim M.K."/>
        </authorList>
    </citation>
    <scope>NUCLEOTIDE SEQUENCE [LARGE SCALE GENOMIC DNA]</scope>
    <source>
        <strain evidence="3 4">BT439</strain>
    </source>
</reference>
<dbReference type="InterPro" id="IPR025665">
    <property type="entry name" value="Beta-barrel_OMP_2"/>
</dbReference>
<protein>
    <submittedName>
        <fullName evidence="3">PorT family protein</fullName>
    </submittedName>
</protein>
<comment type="caution">
    <text evidence="3">The sequence shown here is derived from an EMBL/GenBank/DDBJ whole genome shotgun (WGS) entry which is preliminary data.</text>
</comment>
<dbReference type="AlphaFoldDB" id="A0A931BG33"/>
<dbReference type="EMBL" id="JADQDP010000001">
    <property type="protein sequence ID" value="MBF9140632.1"/>
    <property type="molecule type" value="Genomic_DNA"/>
</dbReference>
<name>A0A931BG33_9BACT</name>
<dbReference type="Proteomes" id="UP000645610">
    <property type="component" value="Unassembled WGS sequence"/>
</dbReference>
<feature type="chain" id="PRO_5036679645" evidence="1">
    <location>
        <begin position="27"/>
        <end position="250"/>
    </location>
</feature>
<dbReference type="RefSeq" id="WP_196284973.1">
    <property type="nucleotide sequence ID" value="NZ_JADQDP010000001.1"/>
</dbReference>
<keyword evidence="4" id="KW-1185">Reference proteome</keyword>
<evidence type="ECO:0000313" key="3">
    <source>
        <dbReference type="EMBL" id="MBF9140632.1"/>
    </source>
</evidence>
<keyword evidence="1" id="KW-0732">Signal</keyword>
<evidence type="ECO:0000313" key="4">
    <source>
        <dbReference type="Proteomes" id="UP000645610"/>
    </source>
</evidence>
<proteinExistence type="predicted"/>
<feature type="signal peptide" evidence="1">
    <location>
        <begin position="1"/>
        <end position="26"/>
    </location>
</feature>
<sequence>MKQFLKQLLLTGVAASGVLLATSAQAQVSFGPRVGLNVSTLSYDFDTETEPTSKYKAGAQVGVSLNAQFGKLSVQPSLLFTMKGNKSEITDSQTYPSNGQTFTSTYHRNQTFNLNYLELPVNLVYSTNGAEGGFQVFAGPYVAMGLGGNTKADFTETNSVGGVTQTQSGSFDVDVAFVNEKGNGDKAYLRRFDAGFNFGIGYKIAGIQAQAGYGLGLGNLFPNDKNDPKSEDKLHNRGFQIAVSYFLQKP</sequence>
<accession>A0A931BG33</accession>
<evidence type="ECO:0000259" key="2">
    <source>
        <dbReference type="Pfam" id="PF13568"/>
    </source>
</evidence>
<dbReference type="Pfam" id="PF13568">
    <property type="entry name" value="OMP_b-brl_2"/>
    <property type="match status" value="1"/>
</dbReference>
<evidence type="ECO:0000256" key="1">
    <source>
        <dbReference type="SAM" id="SignalP"/>
    </source>
</evidence>
<gene>
    <name evidence="3" type="ORF">I2I01_03240</name>
</gene>
<organism evidence="3 4">
    <name type="scientific">Hymenobacter properus</name>
    <dbReference type="NCBI Taxonomy" id="2791026"/>
    <lineage>
        <taxon>Bacteria</taxon>
        <taxon>Pseudomonadati</taxon>
        <taxon>Bacteroidota</taxon>
        <taxon>Cytophagia</taxon>
        <taxon>Cytophagales</taxon>
        <taxon>Hymenobacteraceae</taxon>
        <taxon>Hymenobacter</taxon>
    </lineage>
</organism>